<dbReference type="InterPro" id="IPR036390">
    <property type="entry name" value="WH_DNA-bd_sf"/>
</dbReference>
<evidence type="ECO:0000313" key="3">
    <source>
        <dbReference type="Proteomes" id="UP000282674"/>
    </source>
</evidence>
<name>A0A3M2LTU8_9ACTN</name>
<dbReference type="Gene3D" id="3.30.420.40">
    <property type="match status" value="2"/>
</dbReference>
<dbReference type="Gene3D" id="1.10.10.10">
    <property type="entry name" value="Winged helix-like DNA-binding domain superfamily/Winged helix DNA-binding domain"/>
    <property type="match status" value="1"/>
</dbReference>
<dbReference type="SUPFAM" id="SSF46785">
    <property type="entry name" value="Winged helix' DNA-binding domain"/>
    <property type="match status" value="1"/>
</dbReference>
<dbReference type="InterPro" id="IPR036388">
    <property type="entry name" value="WH-like_DNA-bd_sf"/>
</dbReference>
<dbReference type="Proteomes" id="UP000282674">
    <property type="component" value="Unassembled WGS sequence"/>
</dbReference>
<dbReference type="PANTHER" id="PTHR18964">
    <property type="entry name" value="ROK (REPRESSOR, ORF, KINASE) FAMILY"/>
    <property type="match status" value="1"/>
</dbReference>
<accession>A0A3M2LTU8</accession>
<dbReference type="AlphaFoldDB" id="A0A3M2LTU8"/>
<dbReference type="SUPFAM" id="SSF53067">
    <property type="entry name" value="Actin-like ATPase domain"/>
    <property type="match status" value="1"/>
</dbReference>
<comment type="caution">
    <text evidence="2">The sequence shown here is derived from an EMBL/GenBank/DDBJ whole genome shotgun (WGS) entry which is preliminary data.</text>
</comment>
<sequence length="402" mass="41752">MEVNALPYKDRACYLSGVRNPRDDRPAALVRMVATGQAESRAELARLSGLAASSVSLRVEQLIAAGLFAEEGAGASRGGRRPRRLRLAREAGVFLVADLGAHHARLAAVDLSGAPRVISDLACDISVGPEATLAAVIDSLRALTGDHGLRDVPVRGLALGMPGPVDPATGQVVSPSRMPGWNDFPVREFAAAHAGIPVLVENDANLMAVGEHRASWPDLDNLMVIKLGSGIGCGVIVDGRLHRGRGAAGDISHVRIRSEATVDCSCGHPDCLEAHASGAALAEALAAQGFTADAPSEIVDLVANGVPQATAAVRNAGRLIGDVLTALVNFFNPDALVIGGSLSNAEPLVATIRGAIYERCLPLATRNLEISTSRSGRDASILGAGHLLLAQSDDWIDHALDR</sequence>
<dbReference type="PANTHER" id="PTHR18964:SF173">
    <property type="entry name" value="GLUCOKINASE"/>
    <property type="match status" value="1"/>
</dbReference>
<reference evidence="2 3" key="1">
    <citation type="submission" date="2018-10" db="EMBL/GenBank/DDBJ databases">
        <title>Isolation from soil.</title>
        <authorList>
            <person name="Hu J."/>
        </authorList>
    </citation>
    <scope>NUCLEOTIDE SEQUENCE [LARGE SCALE GENOMIC DNA]</scope>
    <source>
        <strain evidence="2 3">NEAU-Ht49</strain>
    </source>
</reference>
<proteinExistence type="inferred from homology"/>
<dbReference type="Pfam" id="PF00480">
    <property type="entry name" value="ROK"/>
    <property type="match status" value="1"/>
</dbReference>
<dbReference type="InterPro" id="IPR000600">
    <property type="entry name" value="ROK"/>
</dbReference>
<gene>
    <name evidence="2" type="ORF">EBO15_33365</name>
</gene>
<comment type="similarity">
    <text evidence="1">Belongs to the ROK (NagC/XylR) family.</text>
</comment>
<evidence type="ECO:0000313" key="2">
    <source>
        <dbReference type="EMBL" id="RMI38318.1"/>
    </source>
</evidence>
<dbReference type="OrthoDB" id="3189808at2"/>
<organism evidence="2 3">
    <name type="scientific">Actinomadura harenae</name>
    <dbReference type="NCBI Taxonomy" id="2483351"/>
    <lineage>
        <taxon>Bacteria</taxon>
        <taxon>Bacillati</taxon>
        <taxon>Actinomycetota</taxon>
        <taxon>Actinomycetes</taxon>
        <taxon>Streptosporangiales</taxon>
        <taxon>Thermomonosporaceae</taxon>
        <taxon>Actinomadura</taxon>
    </lineage>
</organism>
<protein>
    <submittedName>
        <fullName evidence="2">ROK family protein</fullName>
    </submittedName>
</protein>
<keyword evidence="3" id="KW-1185">Reference proteome</keyword>
<dbReference type="EMBL" id="RFFG01000088">
    <property type="protein sequence ID" value="RMI38318.1"/>
    <property type="molecule type" value="Genomic_DNA"/>
</dbReference>
<dbReference type="CDD" id="cd23763">
    <property type="entry name" value="ASKHA_ATPase_ROK"/>
    <property type="match status" value="1"/>
</dbReference>
<dbReference type="InterPro" id="IPR043129">
    <property type="entry name" value="ATPase_NBD"/>
</dbReference>
<evidence type="ECO:0000256" key="1">
    <source>
        <dbReference type="ARBA" id="ARBA00006479"/>
    </source>
</evidence>